<reference evidence="1 2" key="1">
    <citation type="journal article" date="2017" name="Elife">
        <title>Extensive horizontal gene transfer in cheese-associated bacteria.</title>
        <authorList>
            <person name="Bonham K.S."/>
            <person name="Wolfe B.E."/>
            <person name="Dutton R.J."/>
        </authorList>
    </citation>
    <scope>NUCLEOTIDE SEQUENCE [LARGE SCALE GENOMIC DNA]</scope>
    <source>
        <strain evidence="1 2">JB182</strain>
    </source>
</reference>
<dbReference type="RefSeq" id="WP_102599328.1">
    <property type="nucleotide sequence ID" value="NZ_JABUYH010000010.1"/>
</dbReference>
<dbReference type="Proteomes" id="UP000235739">
    <property type="component" value="Unassembled WGS sequence"/>
</dbReference>
<evidence type="ECO:0000313" key="1">
    <source>
        <dbReference type="EMBL" id="PMQ18581.1"/>
    </source>
</evidence>
<organism evidence="1 2">
    <name type="scientific">Glutamicibacter arilaitensis</name>
    <dbReference type="NCBI Taxonomy" id="256701"/>
    <lineage>
        <taxon>Bacteria</taxon>
        <taxon>Bacillati</taxon>
        <taxon>Actinomycetota</taxon>
        <taxon>Actinomycetes</taxon>
        <taxon>Micrococcales</taxon>
        <taxon>Micrococcaceae</taxon>
        <taxon>Glutamicibacter</taxon>
    </lineage>
</organism>
<gene>
    <name evidence="1" type="ORF">CIK84_18665</name>
</gene>
<proteinExistence type="predicted"/>
<evidence type="ECO:0000313" key="2">
    <source>
        <dbReference type="Proteomes" id="UP000235739"/>
    </source>
</evidence>
<protein>
    <submittedName>
        <fullName evidence="1">Uncharacterized protein</fullName>
    </submittedName>
</protein>
<name>A0A2N7RXH1_9MICC</name>
<comment type="caution">
    <text evidence="1">The sequence shown here is derived from an EMBL/GenBank/DDBJ whole genome shotgun (WGS) entry which is preliminary data.</text>
</comment>
<dbReference type="EMBL" id="PNQX01000005">
    <property type="protein sequence ID" value="PMQ18581.1"/>
    <property type="molecule type" value="Genomic_DNA"/>
</dbReference>
<sequence>MTNAPIPEPTVDELIKRWKATPALRPNAQSVRDLLTEDYKAYKIPIRLMEPDGFEHDEEVRRDLIDSLYTVTDPVVLENLLAGYRADEDAAEFAEETEFYWRELFDGDIDELPYRVMSAQHALGQRVSILLEREGTSIAGFKVYGIAGDQLTERLIALIGFPVRRPQDPEDGPYMRPGDRSDPAFLEYLELAARHGLI</sequence>
<dbReference type="AlphaFoldDB" id="A0A2N7RXH1"/>
<accession>A0A2N7RXH1</accession>